<comment type="caution">
    <text evidence="5">The sequence shown here is derived from an EMBL/GenBank/DDBJ whole genome shotgun (WGS) entry which is preliminary data.</text>
</comment>
<proteinExistence type="predicted"/>
<dbReference type="InterPro" id="IPR020568">
    <property type="entry name" value="Ribosomal_Su5_D2-typ_SF"/>
</dbReference>
<dbReference type="Proteomes" id="UP000019678">
    <property type="component" value="Unassembled WGS sequence"/>
</dbReference>
<feature type="domain" description="GHMP kinase N-terminal" evidence="4">
    <location>
        <begin position="77"/>
        <end position="135"/>
    </location>
</feature>
<evidence type="ECO:0000256" key="3">
    <source>
        <dbReference type="ARBA" id="ARBA00022840"/>
    </source>
</evidence>
<evidence type="ECO:0000256" key="1">
    <source>
        <dbReference type="ARBA" id="ARBA00022741"/>
    </source>
</evidence>
<dbReference type="PRINTS" id="PR00959">
    <property type="entry name" value="MEVGALKINASE"/>
</dbReference>
<keyword evidence="1" id="KW-0547">Nucleotide-binding</keyword>
<evidence type="ECO:0000313" key="6">
    <source>
        <dbReference type="Proteomes" id="UP000019678"/>
    </source>
</evidence>
<dbReference type="eggNOG" id="COG1577">
    <property type="taxonomic scope" value="Bacteria"/>
</dbReference>
<dbReference type="SUPFAM" id="SSF55060">
    <property type="entry name" value="GHMP Kinase, C-terminal domain"/>
    <property type="match status" value="1"/>
</dbReference>
<dbReference type="SUPFAM" id="SSF54211">
    <property type="entry name" value="Ribosomal protein S5 domain 2-like"/>
    <property type="match status" value="1"/>
</dbReference>
<accession>A0A017T1Q8</accession>
<dbReference type="GO" id="GO:0016301">
    <property type="term" value="F:kinase activity"/>
    <property type="evidence" value="ECO:0007669"/>
    <property type="project" value="UniProtKB-KW"/>
</dbReference>
<keyword evidence="3" id="KW-0067">ATP-binding</keyword>
<dbReference type="Gene3D" id="3.30.70.890">
    <property type="entry name" value="GHMP kinase, C-terminal domain"/>
    <property type="match status" value="1"/>
</dbReference>
<evidence type="ECO:0000259" key="4">
    <source>
        <dbReference type="Pfam" id="PF00288"/>
    </source>
</evidence>
<keyword evidence="6" id="KW-1185">Reference proteome</keyword>
<gene>
    <name evidence="5" type="ORF">CAP_6520</name>
</gene>
<dbReference type="AlphaFoldDB" id="A0A017T1Q8"/>
<dbReference type="InterPro" id="IPR036554">
    <property type="entry name" value="GHMP_kinase_C_sf"/>
</dbReference>
<sequence length="312" mass="30863">MIAKAPGKLVLSGAYVVLEGAPALVAAVDRYVVADTRKPADRITEEVQAALDLGMLTRAPWFDAGALRTALPEGGSRKLGVGSSAAILVASLAAAWAEEGRALDGEALLDAALHAHRVAQGGGSGLDVAASALGGVLRCTLEMTKAARSGPGARLEAVPHALPAGTVITVLSSTSEARTSAMLAQVRAFAAEDPEGYRALMDEATHGAVAAVAAVDAAGVEALIAALAQQVKALGALGDRAGTPIVTPAVRALQPATEAEGGVVLPSGAGGGDVTILVGSAAPSAALLERARAVGLTPEPMVIGVVGAHLDV</sequence>
<dbReference type="STRING" id="1192034.CAP_6520"/>
<dbReference type="InterPro" id="IPR014721">
    <property type="entry name" value="Ribsml_uS5_D2-typ_fold_subgr"/>
</dbReference>
<dbReference type="Pfam" id="PF00288">
    <property type="entry name" value="GHMP_kinases_N"/>
    <property type="match status" value="1"/>
</dbReference>
<dbReference type="InterPro" id="IPR006204">
    <property type="entry name" value="GHMP_kinase_N_dom"/>
</dbReference>
<dbReference type="Gene3D" id="3.30.230.10">
    <property type="match status" value="2"/>
</dbReference>
<evidence type="ECO:0000313" key="5">
    <source>
        <dbReference type="EMBL" id="EYF02785.1"/>
    </source>
</evidence>
<dbReference type="RefSeq" id="WP_044247029.1">
    <property type="nucleotide sequence ID" value="NZ_ASRX01000055.1"/>
</dbReference>
<keyword evidence="2 5" id="KW-0808">Transferase</keyword>
<evidence type="ECO:0000256" key="2">
    <source>
        <dbReference type="ARBA" id="ARBA00022777"/>
    </source>
</evidence>
<reference evidence="5 6" key="1">
    <citation type="submission" date="2013-05" db="EMBL/GenBank/DDBJ databases">
        <title>Genome assembly of Chondromyces apiculatus DSM 436.</title>
        <authorList>
            <person name="Sharma G."/>
            <person name="Khatri I."/>
            <person name="Kaur C."/>
            <person name="Mayilraj S."/>
            <person name="Subramanian S."/>
        </authorList>
    </citation>
    <scope>NUCLEOTIDE SEQUENCE [LARGE SCALE GENOMIC DNA]</scope>
    <source>
        <strain evidence="5 6">DSM 436</strain>
    </source>
</reference>
<dbReference type="GO" id="GO:0005524">
    <property type="term" value="F:ATP binding"/>
    <property type="evidence" value="ECO:0007669"/>
    <property type="project" value="UniProtKB-KW"/>
</dbReference>
<dbReference type="EMBL" id="ASRX01000055">
    <property type="protein sequence ID" value="EYF02785.1"/>
    <property type="molecule type" value="Genomic_DNA"/>
</dbReference>
<protein>
    <submittedName>
        <fullName evidence="5">Mevalonate kinase</fullName>
    </submittedName>
</protein>
<keyword evidence="2 5" id="KW-0418">Kinase</keyword>
<organism evidence="5 6">
    <name type="scientific">Chondromyces apiculatus DSM 436</name>
    <dbReference type="NCBI Taxonomy" id="1192034"/>
    <lineage>
        <taxon>Bacteria</taxon>
        <taxon>Pseudomonadati</taxon>
        <taxon>Myxococcota</taxon>
        <taxon>Polyangia</taxon>
        <taxon>Polyangiales</taxon>
        <taxon>Polyangiaceae</taxon>
        <taxon>Chondromyces</taxon>
    </lineage>
</organism>
<name>A0A017T1Q8_9BACT</name>